<keyword evidence="1" id="KW-0812">Transmembrane</keyword>
<name>A0A1I3CHY2_SELRU</name>
<sequence length="110" mass="12566">MRYRWFVREEDRTDEFGNPVSRAVHDEALQTKKTGYARGELLAIVIVAFILLYEWVTDDGPLIMICVSFLVHEMRPLAPLFFGEHGKAVSNAMRGFSIALFVGALVWTFL</sequence>
<proteinExistence type="predicted"/>
<reference evidence="2 3" key="1">
    <citation type="submission" date="2016-10" db="EMBL/GenBank/DDBJ databases">
        <authorList>
            <person name="de Groot N.N."/>
        </authorList>
    </citation>
    <scope>NUCLEOTIDE SEQUENCE [LARGE SCALE GENOMIC DNA]</scope>
    <source>
        <strain evidence="2 3">Z108</strain>
    </source>
</reference>
<dbReference type="OrthoDB" id="1666018at2"/>
<organism evidence="2 3">
    <name type="scientific">Selenomonas ruminantium</name>
    <dbReference type="NCBI Taxonomy" id="971"/>
    <lineage>
        <taxon>Bacteria</taxon>
        <taxon>Bacillati</taxon>
        <taxon>Bacillota</taxon>
        <taxon>Negativicutes</taxon>
        <taxon>Selenomonadales</taxon>
        <taxon>Selenomonadaceae</taxon>
        <taxon>Selenomonas</taxon>
    </lineage>
</organism>
<gene>
    <name evidence="2" type="ORF">SAMN04487861_103132</name>
</gene>
<feature type="transmembrane region" description="Helical" evidence="1">
    <location>
        <begin position="39"/>
        <end position="56"/>
    </location>
</feature>
<dbReference type="RefSeq" id="WP_075442235.1">
    <property type="nucleotide sequence ID" value="NZ_FOQK01000003.1"/>
</dbReference>
<protein>
    <submittedName>
        <fullName evidence="2">Uncharacterized protein</fullName>
    </submittedName>
</protein>
<dbReference type="AlphaFoldDB" id="A0A1I3CHY2"/>
<dbReference type="EMBL" id="FOQK01000003">
    <property type="protein sequence ID" value="SFH73721.1"/>
    <property type="molecule type" value="Genomic_DNA"/>
</dbReference>
<keyword evidence="1" id="KW-0472">Membrane</keyword>
<evidence type="ECO:0000313" key="3">
    <source>
        <dbReference type="Proteomes" id="UP000183639"/>
    </source>
</evidence>
<accession>A0A1I3CHY2</accession>
<feature type="transmembrane region" description="Helical" evidence="1">
    <location>
        <begin position="91"/>
        <end position="109"/>
    </location>
</feature>
<evidence type="ECO:0000256" key="1">
    <source>
        <dbReference type="SAM" id="Phobius"/>
    </source>
</evidence>
<evidence type="ECO:0000313" key="2">
    <source>
        <dbReference type="EMBL" id="SFH73721.1"/>
    </source>
</evidence>
<keyword evidence="1" id="KW-1133">Transmembrane helix</keyword>
<dbReference type="Proteomes" id="UP000183639">
    <property type="component" value="Unassembled WGS sequence"/>
</dbReference>